<evidence type="ECO:0000256" key="6">
    <source>
        <dbReference type="ARBA" id="ARBA00022741"/>
    </source>
</evidence>
<keyword evidence="15" id="KW-1185">Reference proteome</keyword>
<feature type="binding site" evidence="12">
    <location>
        <position position="137"/>
    </location>
    <ligand>
        <name>substrate</name>
    </ligand>
</feature>
<organism evidence="14 15">
    <name type="scientific">Hyphobacterium vulgare</name>
    <dbReference type="NCBI Taxonomy" id="1736751"/>
    <lineage>
        <taxon>Bacteria</taxon>
        <taxon>Pseudomonadati</taxon>
        <taxon>Pseudomonadota</taxon>
        <taxon>Alphaproteobacteria</taxon>
        <taxon>Maricaulales</taxon>
        <taxon>Maricaulaceae</taxon>
        <taxon>Hyphobacterium</taxon>
    </lineage>
</organism>
<feature type="binding site" evidence="12">
    <location>
        <begin position="41"/>
        <end position="45"/>
    </location>
    <ligand>
        <name>substrate</name>
    </ligand>
</feature>
<feature type="domain" description="Carbohydrate kinase PfkB" evidence="13">
    <location>
        <begin position="5"/>
        <end position="274"/>
    </location>
</feature>
<evidence type="ECO:0000256" key="3">
    <source>
        <dbReference type="ARBA" id="ARBA00016943"/>
    </source>
</evidence>
<name>A0ABV6ZZ23_9PROT</name>
<dbReference type="RefSeq" id="WP_343164709.1">
    <property type="nucleotide sequence ID" value="NZ_JBHRSV010000020.1"/>
</dbReference>
<evidence type="ECO:0000256" key="1">
    <source>
        <dbReference type="ARBA" id="ARBA00005380"/>
    </source>
</evidence>
<accession>A0ABV6ZZ23</accession>
<dbReference type="EC" id="2.7.1.15" evidence="2 12"/>
<dbReference type="InterPro" id="IPR011611">
    <property type="entry name" value="PfkB_dom"/>
</dbReference>
<dbReference type="PANTHER" id="PTHR10584:SF166">
    <property type="entry name" value="RIBOKINASE"/>
    <property type="match status" value="1"/>
</dbReference>
<proteinExistence type="inferred from homology"/>
<keyword evidence="11 12" id="KW-0119">Carbohydrate metabolism</keyword>
<feature type="binding site" evidence="12">
    <location>
        <position position="178"/>
    </location>
    <ligand>
        <name>ATP</name>
        <dbReference type="ChEBI" id="CHEBI:30616"/>
    </ligand>
</feature>
<comment type="function">
    <text evidence="12">Catalyzes the phosphorylation of ribose at O-5 in a reaction requiring ATP and magnesium. The resulting D-ribose-5-phosphate can then be used either for sythesis of nucleotides, histidine, and tryptophan, or as a component of the pentose phosphate pathway.</text>
</comment>
<comment type="activity regulation">
    <text evidence="12">Activated by a monovalent cation that binds near, but not in, the active site. The most likely occupant of the site in vivo is potassium. Ion binding induces a conformational change that may alter substrate affinity.</text>
</comment>
<evidence type="ECO:0000256" key="8">
    <source>
        <dbReference type="ARBA" id="ARBA00022840"/>
    </source>
</evidence>
<evidence type="ECO:0000256" key="4">
    <source>
        <dbReference type="ARBA" id="ARBA00022679"/>
    </source>
</evidence>
<feature type="binding site" evidence="12">
    <location>
        <position position="268"/>
    </location>
    <ligand>
        <name>K(+)</name>
        <dbReference type="ChEBI" id="CHEBI:29103"/>
    </ligand>
</feature>
<feature type="binding site" evidence="12">
    <location>
        <begin position="13"/>
        <end position="15"/>
    </location>
    <ligand>
        <name>substrate</name>
    </ligand>
</feature>
<comment type="similarity">
    <text evidence="12">Belongs to the carbohydrate kinase PfkB family. Ribokinase subfamily.</text>
</comment>
<evidence type="ECO:0000256" key="2">
    <source>
        <dbReference type="ARBA" id="ARBA00012035"/>
    </source>
</evidence>
<feature type="binding site" evidence="12">
    <location>
        <position position="229"/>
    </location>
    <ligand>
        <name>K(+)</name>
        <dbReference type="ChEBI" id="CHEBI:29103"/>
    </ligand>
</feature>
<dbReference type="GO" id="GO:0004747">
    <property type="term" value="F:ribokinase activity"/>
    <property type="evidence" value="ECO:0007669"/>
    <property type="project" value="UniProtKB-EC"/>
</dbReference>
<feature type="binding site" evidence="12">
    <location>
        <begin position="232"/>
        <end position="233"/>
    </location>
    <ligand>
        <name>ATP</name>
        <dbReference type="ChEBI" id="CHEBI:30616"/>
    </ligand>
</feature>
<evidence type="ECO:0000259" key="13">
    <source>
        <dbReference type="Pfam" id="PF00294"/>
    </source>
</evidence>
<comment type="subunit">
    <text evidence="12">Homodimer.</text>
</comment>
<keyword evidence="12" id="KW-0963">Cytoplasm</keyword>
<protein>
    <recommendedName>
        <fullName evidence="3 12">Ribokinase</fullName>
        <shortName evidence="12">RK</shortName>
        <ecNumber evidence="2 12">2.7.1.15</ecNumber>
    </recommendedName>
</protein>
<evidence type="ECO:0000256" key="7">
    <source>
        <dbReference type="ARBA" id="ARBA00022777"/>
    </source>
</evidence>
<feature type="binding site" evidence="12">
    <location>
        <position position="227"/>
    </location>
    <ligand>
        <name>K(+)</name>
        <dbReference type="ChEBI" id="CHEBI:29103"/>
    </ligand>
</feature>
<dbReference type="SUPFAM" id="SSF53613">
    <property type="entry name" value="Ribokinase-like"/>
    <property type="match status" value="1"/>
</dbReference>
<dbReference type="InterPro" id="IPR002173">
    <property type="entry name" value="Carboh/pur_kinase_PfkB_CS"/>
</dbReference>
<feature type="binding site" evidence="12">
    <location>
        <position position="233"/>
    </location>
    <ligand>
        <name>substrate</name>
    </ligand>
</feature>
<keyword evidence="4 12" id="KW-0808">Transferase</keyword>
<comment type="caution">
    <text evidence="12">Lacks conserved residue(s) required for the propagation of feature annotation.</text>
</comment>
<evidence type="ECO:0000313" key="14">
    <source>
        <dbReference type="EMBL" id="MFC2926655.1"/>
    </source>
</evidence>
<evidence type="ECO:0000256" key="9">
    <source>
        <dbReference type="ARBA" id="ARBA00022842"/>
    </source>
</evidence>
<evidence type="ECO:0000256" key="12">
    <source>
        <dbReference type="HAMAP-Rule" id="MF_01987"/>
    </source>
</evidence>
<comment type="caution">
    <text evidence="14">The sequence shown here is derived from an EMBL/GenBank/DDBJ whole genome shotgun (WGS) entry which is preliminary data.</text>
</comment>
<comment type="subcellular location">
    <subcellularLocation>
        <location evidence="12">Cytoplasm</location>
    </subcellularLocation>
</comment>
<dbReference type="InterPro" id="IPR002139">
    <property type="entry name" value="Ribo/fructo_kinase"/>
</dbReference>
<dbReference type="InterPro" id="IPR011877">
    <property type="entry name" value="Ribokinase"/>
</dbReference>
<dbReference type="CDD" id="cd01174">
    <property type="entry name" value="ribokinase"/>
    <property type="match status" value="1"/>
</dbReference>
<dbReference type="HAMAP" id="MF_01987">
    <property type="entry name" value="Ribokinase"/>
    <property type="match status" value="1"/>
</dbReference>
<comment type="cofactor">
    <cofactor evidence="12">
        <name>Mg(2+)</name>
        <dbReference type="ChEBI" id="CHEBI:18420"/>
    </cofactor>
    <text evidence="12">Requires a divalent cation, most likely magnesium in vivo, as an electrophilic catalyst to aid phosphoryl group transfer. It is the chelate of the metal and the nucleotide that is the actual substrate.</text>
</comment>
<comment type="similarity">
    <text evidence="1">Belongs to the carbohydrate kinase pfkB family.</text>
</comment>
<feature type="binding site" evidence="12">
    <location>
        <position position="272"/>
    </location>
    <ligand>
        <name>K(+)</name>
        <dbReference type="ChEBI" id="CHEBI:29103"/>
    </ligand>
</feature>
<comment type="catalytic activity">
    <reaction evidence="12">
        <text>D-ribose + ATP = D-ribose 5-phosphate + ADP + H(+)</text>
        <dbReference type="Rhea" id="RHEA:13697"/>
        <dbReference type="ChEBI" id="CHEBI:15378"/>
        <dbReference type="ChEBI" id="CHEBI:30616"/>
        <dbReference type="ChEBI" id="CHEBI:47013"/>
        <dbReference type="ChEBI" id="CHEBI:78346"/>
        <dbReference type="ChEBI" id="CHEBI:456216"/>
        <dbReference type="EC" id="2.7.1.15"/>
    </reaction>
</comment>
<dbReference type="Gene3D" id="3.40.1190.20">
    <property type="match status" value="1"/>
</dbReference>
<keyword evidence="8 12" id="KW-0067">ATP-binding</keyword>
<feature type="binding site" evidence="12">
    <location>
        <begin position="200"/>
        <end position="205"/>
    </location>
    <ligand>
        <name>ATP</name>
        <dbReference type="ChEBI" id="CHEBI:30616"/>
    </ligand>
</feature>
<evidence type="ECO:0000256" key="11">
    <source>
        <dbReference type="ARBA" id="ARBA00023277"/>
    </source>
</evidence>
<evidence type="ECO:0000313" key="15">
    <source>
        <dbReference type="Proteomes" id="UP001595379"/>
    </source>
</evidence>
<keyword evidence="5 12" id="KW-0479">Metal-binding</keyword>
<dbReference type="Pfam" id="PF00294">
    <property type="entry name" value="PfkB"/>
    <property type="match status" value="1"/>
</dbReference>
<keyword evidence="6 12" id="KW-0547">Nucleotide-binding</keyword>
<dbReference type="PRINTS" id="PR00990">
    <property type="entry name" value="RIBOKINASE"/>
</dbReference>
<keyword evidence="9 12" id="KW-0460">Magnesium</keyword>
<keyword evidence="7 12" id="KW-0418">Kinase</keyword>
<feature type="active site" description="Proton acceptor" evidence="12">
    <location>
        <position position="233"/>
    </location>
</feature>
<dbReference type="PANTHER" id="PTHR10584">
    <property type="entry name" value="SUGAR KINASE"/>
    <property type="match status" value="1"/>
</dbReference>
<dbReference type="EMBL" id="JBHRSV010000020">
    <property type="protein sequence ID" value="MFC2926655.1"/>
    <property type="molecule type" value="Genomic_DNA"/>
</dbReference>
<reference evidence="15" key="1">
    <citation type="journal article" date="2019" name="Int. J. Syst. Evol. Microbiol.">
        <title>The Global Catalogue of Microorganisms (GCM) 10K type strain sequencing project: providing services to taxonomists for standard genome sequencing and annotation.</title>
        <authorList>
            <consortium name="The Broad Institute Genomics Platform"/>
            <consortium name="The Broad Institute Genome Sequencing Center for Infectious Disease"/>
            <person name="Wu L."/>
            <person name="Ma J."/>
        </authorList>
    </citation>
    <scope>NUCLEOTIDE SEQUENCE [LARGE SCALE GENOMIC DNA]</scope>
    <source>
        <strain evidence="15">KCTC 52487</strain>
    </source>
</reference>
<keyword evidence="10 12" id="KW-0630">Potassium</keyword>
<gene>
    <name evidence="12" type="primary">rbsK</name>
    <name evidence="14" type="ORF">ACFOOR_11110</name>
</gene>
<evidence type="ECO:0000256" key="5">
    <source>
        <dbReference type="ARBA" id="ARBA00022723"/>
    </source>
</evidence>
<dbReference type="InterPro" id="IPR029056">
    <property type="entry name" value="Ribokinase-like"/>
</dbReference>
<dbReference type="Proteomes" id="UP001595379">
    <property type="component" value="Unassembled WGS sequence"/>
</dbReference>
<evidence type="ECO:0000256" key="10">
    <source>
        <dbReference type="ARBA" id="ARBA00022958"/>
    </source>
</evidence>
<feature type="binding site" evidence="12">
    <location>
        <position position="266"/>
    </location>
    <ligand>
        <name>K(+)</name>
        <dbReference type="ChEBI" id="CHEBI:29103"/>
    </ligand>
</feature>
<dbReference type="PROSITE" id="PS00584">
    <property type="entry name" value="PFKB_KINASES_2"/>
    <property type="match status" value="1"/>
</dbReference>
<comment type="pathway">
    <text evidence="12">Carbohydrate metabolism; D-ribose degradation; D-ribose 5-phosphate from beta-D-ribopyranose: step 2/2.</text>
</comment>
<sequence length="290" mass="28744">MSAPRITVAGSVNLDLVARCDHLPVAGETVLGGVFAQHPGGKGANQALAARRLGAEVEMLACVGSDANAEAALSLLQADGVGLAGCHSLTCAATGIALIAVSDSGENQIVVAPGANAAFTPDLLPDIIDGALIAQLEIPIETVFEAAARCTGFVALNLAPAADVPGELLQRAHLIVVNEGEAAFYGLDRLKAAGGLLAVTLGAAGAVLCRDGAEIARAAPPDVTVVDTTGAGDTFVAALTVALLEGQTDADALTFACAASALSVTREGAQPSLPRRKDVDALIAAGNTGA</sequence>
<feature type="binding site" evidence="12">
    <location>
        <position position="263"/>
    </location>
    <ligand>
        <name>K(+)</name>
        <dbReference type="ChEBI" id="CHEBI:29103"/>
    </ligand>
</feature>